<dbReference type="SMART" id="SM00829">
    <property type="entry name" value="PKS_ER"/>
    <property type="match status" value="1"/>
</dbReference>
<evidence type="ECO:0000256" key="4">
    <source>
        <dbReference type="ARBA" id="ARBA00022723"/>
    </source>
</evidence>
<keyword evidence="7" id="KW-0520">NAD</keyword>
<comment type="cofactor">
    <cofactor evidence="1">
        <name>Zn(2+)</name>
        <dbReference type="ChEBI" id="CHEBI:29105"/>
    </cofactor>
</comment>
<proteinExistence type="inferred from homology"/>
<evidence type="ECO:0000256" key="2">
    <source>
        <dbReference type="ARBA" id="ARBA00008072"/>
    </source>
</evidence>
<evidence type="ECO:0000256" key="7">
    <source>
        <dbReference type="ARBA" id="ARBA00023027"/>
    </source>
</evidence>
<keyword evidence="4" id="KW-0479">Metal-binding</keyword>
<name>A0A8E2DKN4_9APHY</name>
<dbReference type="SUPFAM" id="SSF51735">
    <property type="entry name" value="NAD(P)-binding Rossmann-fold domains"/>
    <property type="match status" value="1"/>
</dbReference>
<evidence type="ECO:0000256" key="5">
    <source>
        <dbReference type="ARBA" id="ARBA00022833"/>
    </source>
</evidence>
<organism evidence="9 10">
    <name type="scientific">Obba rivulosa</name>
    <dbReference type="NCBI Taxonomy" id="1052685"/>
    <lineage>
        <taxon>Eukaryota</taxon>
        <taxon>Fungi</taxon>
        <taxon>Dikarya</taxon>
        <taxon>Basidiomycota</taxon>
        <taxon>Agaricomycotina</taxon>
        <taxon>Agaricomycetes</taxon>
        <taxon>Polyporales</taxon>
        <taxon>Gelatoporiaceae</taxon>
        <taxon>Obba</taxon>
    </lineage>
</organism>
<evidence type="ECO:0000256" key="1">
    <source>
        <dbReference type="ARBA" id="ARBA00001947"/>
    </source>
</evidence>
<dbReference type="Pfam" id="PF08240">
    <property type="entry name" value="ADH_N"/>
    <property type="match status" value="1"/>
</dbReference>
<keyword evidence="5" id="KW-0862">Zinc</keyword>
<dbReference type="PANTHER" id="PTHR42940:SF3">
    <property type="entry name" value="ALCOHOL DEHYDROGENASE 1-RELATED"/>
    <property type="match status" value="1"/>
</dbReference>
<dbReference type="Proteomes" id="UP000250043">
    <property type="component" value="Unassembled WGS sequence"/>
</dbReference>
<dbReference type="SUPFAM" id="SSF50129">
    <property type="entry name" value="GroES-like"/>
    <property type="match status" value="1"/>
</dbReference>
<dbReference type="PANTHER" id="PTHR42940">
    <property type="entry name" value="ALCOHOL DEHYDROGENASE 1-RELATED"/>
    <property type="match status" value="1"/>
</dbReference>
<dbReference type="InterPro" id="IPR013149">
    <property type="entry name" value="ADH-like_C"/>
</dbReference>
<keyword evidence="10" id="KW-1185">Reference proteome</keyword>
<dbReference type="EMBL" id="KV722409">
    <property type="protein sequence ID" value="OCH90221.1"/>
    <property type="molecule type" value="Genomic_DNA"/>
</dbReference>
<keyword evidence="6" id="KW-0560">Oxidoreductase</keyword>
<sequence length="354" mass="37748">MSSPAVLSGRAALVQELGIETVTETLPAKKQPAELLPGECLVKLEYTGVCHSDLHFMLGDFRQPKFPHVGGHEGVGHVVAIGEHTAQTAFKVGDRVGVKWVMDTCMQCELCLSGTEQYCEKRRLAGFTDWGTFGEYVVAFVNHLVVIPENVPSPAAAPILCAGVTVYSALKNSRSNVGDWVTITGAGGGLGHLAVQYAVAMGLRVIAIDTGEDKKKVCLELGAEKWIDFKESKDMIQDVRAAADGVGPHLALVATGTHGPYIQASLYLRPTGKLLCVGLPAGPLNGLHLTPIAVRGVQLLGSALGSRKEVAEALALVARGKVKPHYQVVPHEQLNTVLEDMHNGKIVGRVVLQY</sequence>
<accession>A0A8E2DKN4</accession>
<dbReference type="InterPro" id="IPR036291">
    <property type="entry name" value="NAD(P)-bd_dom_sf"/>
</dbReference>
<evidence type="ECO:0000313" key="10">
    <source>
        <dbReference type="Proteomes" id="UP000250043"/>
    </source>
</evidence>
<dbReference type="CDD" id="cd08297">
    <property type="entry name" value="CAD3"/>
    <property type="match status" value="1"/>
</dbReference>
<protein>
    <recommendedName>
        <fullName evidence="3">alcohol dehydrogenase</fullName>
        <ecNumber evidence="3">1.1.1.1</ecNumber>
    </recommendedName>
</protein>
<dbReference type="Pfam" id="PF00107">
    <property type="entry name" value="ADH_zinc_N"/>
    <property type="match status" value="1"/>
</dbReference>
<dbReference type="InterPro" id="IPR011032">
    <property type="entry name" value="GroES-like_sf"/>
</dbReference>
<comment type="similarity">
    <text evidence="2">Belongs to the zinc-containing alcohol dehydrogenase family.</text>
</comment>
<dbReference type="OrthoDB" id="1879366at2759"/>
<evidence type="ECO:0000256" key="6">
    <source>
        <dbReference type="ARBA" id="ARBA00023002"/>
    </source>
</evidence>
<evidence type="ECO:0000256" key="3">
    <source>
        <dbReference type="ARBA" id="ARBA00013190"/>
    </source>
</evidence>
<feature type="domain" description="Enoyl reductase (ER)" evidence="8">
    <location>
        <begin position="18"/>
        <end position="352"/>
    </location>
</feature>
<dbReference type="FunFam" id="3.40.50.720:FF:000039">
    <property type="entry name" value="Alcohol dehydrogenase AdhP"/>
    <property type="match status" value="1"/>
</dbReference>
<evidence type="ECO:0000259" key="8">
    <source>
        <dbReference type="SMART" id="SM00829"/>
    </source>
</evidence>
<dbReference type="Gene3D" id="3.90.180.10">
    <property type="entry name" value="Medium-chain alcohol dehydrogenases, catalytic domain"/>
    <property type="match status" value="1"/>
</dbReference>
<reference evidence="9 10" key="1">
    <citation type="submission" date="2016-07" db="EMBL/GenBank/DDBJ databases">
        <title>Draft genome of the white-rot fungus Obba rivulosa 3A-2.</title>
        <authorList>
            <consortium name="DOE Joint Genome Institute"/>
            <person name="Miettinen O."/>
            <person name="Riley R."/>
            <person name="Acob R."/>
            <person name="Barry K."/>
            <person name="Cullen D."/>
            <person name="De Vries R."/>
            <person name="Hainaut M."/>
            <person name="Hatakka A."/>
            <person name="Henrissat B."/>
            <person name="Hilden K."/>
            <person name="Kuo R."/>
            <person name="Labutti K."/>
            <person name="Lipzen A."/>
            <person name="Makela M.R."/>
            <person name="Sandor L."/>
            <person name="Spatafora J.W."/>
            <person name="Grigoriev I.V."/>
            <person name="Hibbett D.S."/>
        </authorList>
    </citation>
    <scope>NUCLEOTIDE SEQUENCE [LARGE SCALE GENOMIC DNA]</scope>
    <source>
        <strain evidence="9 10">3A-2</strain>
    </source>
</reference>
<dbReference type="GO" id="GO:0005737">
    <property type="term" value="C:cytoplasm"/>
    <property type="evidence" value="ECO:0007669"/>
    <property type="project" value="TreeGrafter"/>
</dbReference>
<dbReference type="InterPro" id="IPR020843">
    <property type="entry name" value="ER"/>
</dbReference>
<dbReference type="GO" id="GO:0046872">
    <property type="term" value="F:metal ion binding"/>
    <property type="evidence" value="ECO:0007669"/>
    <property type="project" value="UniProtKB-KW"/>
</dbReference>
<dbReference type="AlphaFoldDB" id="A0A8E2DKN4"/>
<dbReference type="EC" id="1.1.1.1" evidence="3"/>
<evidence type="ECO:0000313" key="9">
    <source>
        <dbReference type="EMBL" id="OCH90221.1"/>
    </source>
</evidence>
<dbReference type="InterPro" id="IPR013154">
    <property type="entry name" value="ADH-like_N"/>
</dbReference>
<dbReference type="Gene3D" id="3.40.50.720">
    <property type="entry name" value="NAD(P)-binding Rossmann-like Domain"/>
    <property type="match status" value="1"/>
</dbReference>
<gene>
    <name evidence="9" type="ORF">OBBRIDRAFT_793535</name>
</gene>
<dbReference type="GO" id="GO:0004022">
    <property type="term" value="F:alcohol dehydrogenase (NAD+) activity"/>
    <property type="evidence" value="ECO:0007669"/>
    <property type="project" value="UniProtKB-EC"/>
</dbReference>